<keyword evidence="3" id="KW-1015">Disulfide bond</keyword>
<accession>A7TAX7</accession>
<dbReference type="FunFam" id="2.60.40.2080:FF:000002">
    <property type="match status" value="1"/>
</dbReference>
<dbReference type="FunFam" id="3.30.60.30:FF:000112">
    <property type="entry name" value="Predicted protein"/>
    <property type="match status" value="1"/>
</dbReference>
<keyword evidence="1" id="KW-0646">Protease inhibitor</keyword>
<dbReference type="PANTHER" id="PTHR10913:SF45">
    <property type="entry name" value="FOLLISTATIN, ISOFORM A-RELATED"/>
    <property type="match status" value="1"/>
</dbReference>
<proteinExistence type="predicted"/>
<dbReference type="InterPro" id="IPR037221">
    <property type="entry name" value="H-type_lectin_dom_sf"/>
</dbReference>
<feature type="domain" description="Kazal-like" evidence="4">
    <location>
        <begin position="214"/>
        <end position="276"/>
    </location>
</feature>
<dbReference type="EMBL" id="DS474561">
    <property type="protein sequence ID" value="EDO26840.1"/>
    <property type="molecule type" value="Genomic_DNA"/>
</dbReference>
<dbReference type="CDD" id="cd00104">
    <property type="entry name" value="KAZAL_FS"/>
    <property type="match status" value="1"/>
</dbReference>
<dbReference type="SMART" id="SM00280">
    <property type="entry name" value="KAZAL"/>
    <property type="match status" value="1"/>
</dbReference>
<dbReference type="PROSITE" id="PS51465">
    <property type="entry name" value="KAZAL_2"/>
    <property type="match status" value="1"/>
</dbReference>
<dbReference type="InterPro" id="IPR050653">
    <property type="entry name" value="Prot_Inhib_GrowthFact_Antg"/>
</dbReference>
<reference evidence="5 6" key="1">
    <citation type="journal article" date="2007" name="Science">
        <title>Sea anemone genome reveals ancestral eumetazoan gene repertoire and genomic organization.</title>
        <authorList>
            <person name="Putnam N.H."/>
            <person name="Srivastava M."/>
            <person name="Hellsten U."/>
            <person name="Dirks B."/>
            <person name="Chapman J."/>
            <person name="Salamov A."/>
            <person name="Terry A."/>
            <person name="Shapiro H."/>
            <person name="Lindquist E."/>
            <person name="Kapitonov V.V."/>
            <person name="Jurka J."/>
            <person name="Genikhovich G."/>
            <person name="Grigoriev I.V."/>
            <person name="Lucas S.M."/>
            <person name="Steele R.E."/>
            <person name="Finnerty J.R."/>
            <person name="Technau U."/>
            <person name="Martindale M.Q."/>
            <person name="Rokhsar D.S."/>
        </authorList>
    </citation>
    <scope>NUCLEOTIDE SEQUENCE [LARGE SCALE GENOMIC DNA]</scope>
    <source>
        <strain evidence="6">CH2 X CH6</strain>
    </source>
</reference>
<dbReference type="AlphaFoldDB" id="A7TAX7"/>
<dbReference type="PANTHER" id="PTHR10913">
    <property type="entry name" value="FOLLISTATIN-RELATED"/>
    <property type="match status" value="1"/>
</dbReference>
<dbReference type="GO" id="GO:0030154">
    <property type="term" value="P:cell differentiation"/>
    <property type="evidence" value="ECO:0000318"/>
    <property type="project" value="GO_Central"/>
</dbReference>
<evidence type="ECO:0000256" key="1">
    <source>
        <dbReference type="ARBA" id="ARBA00022690"/>
    </source>
</evidence>
<sequence length="276" mass="30112">MAFAGNPENGLAGTAVVPLFTAGTECVDVDFIGVKFSKPPHVFVTAVHIDPLSNSHDAASVWAEGATRYDFKICLRELKNFDGVHQNIKVDWLALKGIPSGWAVPIGTSVTLPNTEDLTASTSYSFCKDVTFSNDFYAAPVLITTAHHTTNLQTNPKAISPDNNAITEWIESVNKTGFKVCMKDLQPFDGHHDPVDIEYLAIGNLDPCIGKTCGFFAVCQAFGPKDARCICPHNCATYENQRCGEDNVTYTNECTHQKAMCDQTQTIGIRHMGPCF</sequence>
<dbReference type="InterPro" id="IPR002350">
    <property type="entry name" value="Kazal_dom"/>
</dbReference>
<keyword evidence="6" id="KW-1185">Reference proteome</keyword>
<dbReference type="SUPFAM" id="SSF100895">
    <property type="entry name" value="Kazal-type serine protease inhibitors"/>
    <property type="match status" value="1"/>
</dbReference>
<evidence type="ECO:0000313" key="6">
    <source>
        <dbReference type="Proteomes" id="UP000001593"/>
    </source>
</evidence>
<dbReference type="Proteomes" id="UP000001593">
    <property type="component" value="Unassembled WGS sequence"/>
</dbReference>
<evidence type="ECO:0000256" key="3">
    <source>
        <dbReference type="ARBA" id="ARBA00023157"/>
    </source>
</evidence>
<organism evidence="5 6">
    <name type="scientific">Nematostella vectensis</name>
    <name type="common">Starlet sea anemone</name>
    <dbReference type="NCBI Taxonomy" id="45351"/>
    <lineage>
        <taxon>Eukaryota</taxon>
        <taxon>Metazoa</taxon>
        <taxon>Cnidaria</taxon>
        <taxon>Anthozoa</taxon>
        <taxon>Hexacorallia</taxon>
        <taxon>Actiniaria</taxon>
        <taxon>Edwardsiidae</taxon>
        <taxon>Nematostella</taxon>
    </lineage>
</organism>
<dbReference type="SUPFAM" id="SSF141086">
    <property type="entry name" value="Agglutinin HPA-like"/>
    <property type="match status" value="1"/>
</dbReference>
<dbReference type="eggNOG" id="KOG3509">
    <property type="taxonomic scope" value="Eukaryota"/>
</dbReference>
<evidence type="ECO:0000256" key="2">
    <source>
        <dbReference type="ARBA" id="ARBA00022900"/>
    </source>
</evidence>
<evidence type="ECO:0000313" key="5">
    <source>
        <dbReference type="EMBL" id="EDO26840.1"/>
    </source>
</evidence>
<name>A7TAX7_NEMVE</name>
<dbReference type="InParanoid" id="A7TAX7"/>
<dbReference type="Gene3D" id="2.60.40.2080">
    <property type="match status" value="2"/>
</dbReference>
<dbReference type="GO" id="GO:0005576">
    <property type="term" value="C:extracellular region"/>
    <property type="evidence" value="ECO:0000318"/>
    <property type="project" value="GO_Central"/>
</dbReference>
<protein>
    <recommendedName>
        <fullName evidence="4">Kazal-like domain-containing protein</fullName>
    </recommendedName>
</protein>
<dbReference type="OMA" id="WVEEITT"/>
<gene>
    <name evidence="5" type="ORF">NEMVEDRAFT_v1g224672</name>
</gene>
<feature type="non-terminal residue" evidence="5">
    <location>
        <position position="276"/>
    </location>
</feature>
<dbReference type="PhylomeDB" id="A7TAX7"/>
<evidence type="ECO:0000259" key="4">
    <source>
        <dbReference type="PROSITE" id="PS51465"/>
    </source>
</evidence>
<dbReference type="InterPro" id="IPR036058">
    <property type="entry name" value="Kazal_dom_sf"/>
</dbReference>
<keyword evidence="2" id="KW-0722">Serine protease inhibitor</keyword>
<dbReference type="Gene3D" id="3.30.60.30">
    <property type="match status" value="1"/>
</dbReference>
<dbReference type="HOGENOM" id="CLU_1010372_0_0_1"/>
<dbReference type="Pfam" id="PF07648">
    <property type="entry name" value="Kazal_2"/>
    <property type="match status" value="1"/>
</dbReference>